<feature type="domain" description="Pru" evidence="9">
    <location>
        <begin position="10"/>
        <end position="125"/>
    </location>
</feature>
<dbReference type="EMBL" id="FN654217">
    <property type="protein sequence ID" value="CBY16436.1"/>
    <property type="molecule type" value="Genomic_DNA"/>
</dbReference>
<evidence type="ECO:0000256" key="6">
    <source>
        <dbReference type="ARBA" id="ARBA00023242"/>
    </source>
</evidence>
<evidence type="ECO:0000256" key="5">
    <source>
        <dbReference type="ARBA" id="ARBA00022942"/>
    </source>
</evidence>
<evidence type="ECO:0000256" key="4">
    <source>
        <dbReference type="ARBA" id="ARBA00022490"/>
    </source>
</evidence>
<name>E4Y3P0_OIKDI</name>
<dbReference type="PROSITE" id="PS51916">
    <property type="entry name" value="DEUBAD"/>
    <property type="match status" value="1"/>
</dbReference>
<dbReference type="Proteomes" id="UP000001307">
    <property type="component" value="Unassembled WGS sequence"/>
</dbReference>
<dbReference type="GO" id="GO:0061133">
    <property type="term" value="F:endopeptidase activator activity"/>
    <property type="evidence" value="ECO:0007669"/>
    <property type="project" value="TreeGrafter"/>
</dbReference>
<dbReference type="GO" id="GO:0070628">
    <property type="term" value="F:proteasome binding"/>
    <property type="evidence" value="ECO:0007669"/>
    <property type="project" value="TreeGrafter"/>
</dbReference>
<dbReference type="GO" id="GO:0008541">
    <property type="term" value="C:proteasome regulatory particle, lid subcomplex"/>
    <property type="evidence" value="ECO:0007669"/>
    <property type="project" value="TreeGrafter"/>
</dbReference>
<sequence>MALFQQNSAGSSKSLCEFKCGKMTLSGTTVTADPRKGVLTIEKGEDQAMHLYWKDRTTGKVEDDVYLFPDDAEFVHVPQCKDGRVYLLKFKSHSNKRFFWMQEPEKNKDKDKELIEKANEAINNPQAAESGLMGSGHEELLRLISSSGGIPNAQLQNLIQSQMRSSSRGSRSGNASKKAKTEDKSKTSSSLPTPNLPIPVSTADSTPVAATSGASTPAGGAQLLDLQNILGRLGGAASPSVASAAPIDIAEAMRAEDLIPMLADEKVREALAAHLPEDATIAKTEAELKETIHSPQFKQATQAFSHALSTGQLGPVLKQFGINDAACLAAAKGDVAAFAKAMEEDAKKKADKASEENNMDTN</sequence>
<dbReference type="Pfam" id="PF16550">
    <property type="entry name" value="RPN13_C"/>
    <property type="match status" value="1"/>
</dbReference>
<dbReference type="PROSITE" id="PS51917">
    <property type="entry name" value="PRU"/>
    <property type="match status" value="1"/>
</dbReference>
<dbReference type="InParanoid" id="E4Y3P0"/>
<comment type="similarity">
    <text evidence="3">Belongs to the ADRM1 family.</text>
</comment>
<dbReference type="InterPro" id="IPR006773">
    <property type="entry name" value="Rpn13/ADRM1"/>
</dbReference>
<evidence type="ECO:0000313" key="10">
    <source>
        <dbReference type="EMBL" id="CBY16436.1"/>
    </source>
</evidence>
<comment type="subcellular location">
    <subcellularLocation>
        <location evidence="2">Cytoplasm</location>
    </subcellularLocation>
    <subcellularLocation>
        <location evidence="1">Nucleus</location>
    </subcellularLocation>
</comment>
<dbReference type="PANTHER" id="PTHR12225:SF0">
    <property type="entry name" value="PROTEASOMAL UBIQUITIN RECEPTOR ADRM1"/>
    <property type="match status" value="1"/>
</dbReference>
<dbReference type="Pfam" id="PF04683">
    <property type="entry name" value="Rpn13_ADRM1_Pru"/>
    <property type="match status" value="1"/>
</dbReference>
<dbReference type="FunCoup" id="E4Y3P0">
    <property type="interactions" value="982"/>
</dbReference>
<dbReference type="Gene3D" id="2.30.29.70">
    <property type="entry name" value="Proteasomal ubiquitin receptor Rpn13/ADRM1"/>
    <property type="match status" value="1"/>
</dbReference>
<dbReference type="FunFam" id="2.30.29.70:FF:000001">
    <property type="entry name" value="Proteasomal ubiquitin receptor ADRM1"/>
    <property type="match status" value="1"/>
</dbReference>
<dbReference type="GO" id="GO:0005634">
    <property type="term" value="C:nucleus"/>
    <property type="evidence" value="ECO:0007669"/>
    <property type="project" value="UniProtKB-SubCell"/>
</dbReference>
<reference evidence="10" key="1">
    <citation type="journal article" date="2010" name="Science">
        <title>Plasticity of animal genome architecture unmasked by rapid evolution of a pelagic tunicate.</title>
        <authorList>
            <person name="Denoeud F."/>
            <person name="Henriet S."/>
            <person name="Mungpakdee S."/>
            <person name="Aury J.M."/>
            <person name="Da Silva C."/>
            <person name="Brinkmann H."/>
            <person name="Mikhaleva J."/>
            <person name="Olsen L.C."/>
            <person name="Jubin C."/>
            <person name="Canestro C."/>
            <person name="Bouquet J.M."/>
            <person name="Danks G."/>
            <person name="Poulain J."/>
            <person name="Campsteijn C."/>
            <person name="Adamski M."/>
            <person name="Cross I."/>
            <person name="Yadetie F."/>
            <person name="Muffato M."/>
            <person name="Louis A."/>
            <person name="Butcher S."/>
            <person name="Tsagkogeorga G."/>
            <person name="Konrad A."/>
            <person name="Singh S."/>
            <person name="Jensen M.F."/>
            <person name="Cong E.H."/>
            <person name="Eikeseth-Otteraa H."/>
            <person name="Noel B."/>
            <person name="Anthouard V."/>
            <person name="Porcel B.M."/>
            <person name="Kachouri-Lafond R."/>
            <person name="Nishino A."/>
            <person name="Ugolini M."/>
            <person name="Chourrout P."/>
            <person name="Nishida H."/>
            <person name="Aasland R."/>
            <person name="Huzurbazar S."/>
            <person name="Westhof E."/>
            <person name="Delsuc F."/>
            <person name="Lehrach H."/>
            <person name="Reinhardt R."/>
            <person name="Weissenbach J."/>
            <person name="Roy S.W."/>
            <person name="Artiguenave F."/>
            <person name="Postlethwait J.H."/>
            <person name="Manak J.R."/>
            <person name="Thompson E.M."/>
            <person name="Jaillon O."/>
            <person name="Du Pasquier L."/>
            <person name="Boudinot P."/>
            <person name="Liberles D.A."/>
            <person name="Volff J.N."/>
            <person name="Philippe H."/>
            <person name="Lenhard B."/>
            <person name="Roest Crollius H."/>
            <person name="Wincker P."/>
            <person name="Chourrout D."/>
        </authorList>
    </citation>
    <scope>NUCLEOTIDE SEQUENCE [LARGE SCALE GENOMIC DNA]</scope>
</reference>
<keyword evidence="6" id="KW-0539">Nucleus</keyword>
<evidence type="ECO:0000256" key="2">
    <source>
        <dbReference type="ARBA" id="ARBA00004496"/>
    </source>
</evidence>
<feature type="compositionally biased region" description="Low complexity" evidence="7">
    <location>
        <begin position="164"/>
        <end position="173"/>
    </location>
</feature>
<dbReference type="CDD" id="cd13314">
    <property type="entry name" value="PH_Rpn13"/>
    <property type="match status" value="1"/>
</dbReference>
<organism evidence="10">
    <name type="scientific">Oikopleura dioica</name>
    <name type="common">Tunicate</name>
    <dbReference type="NCBI Taxonomy" id="34765"/>
    <lineage>
        <taxon>Eukaryota</taxon>
        <taxon>Metazoa</taxon>
        <taxon>Chordata</taxon>
        <taxon>Tunicata</taxon>
        <taxon>Appendicularia</taxon>
        <taxon>Copelata</taxon>
        <taxon>Oikopleuridae</taxon>
        <taxon>Oikopleura</taxon>
    </lineage>
</organism>
<dbReference type="InterPro" id="IPR038633">
    <property type="entry name" value="Rpn13/ADRM1_Pru_sf"/>
</dbReference>
<evidence type="ECO:0000259" key="8">
    <source>
        <dbReference type="PROSITE" id="PS51916"/>
    </source>
</evidence>
<evidence type="ECO:0000313" key="11">
    <source>
        <dbReference type="Proteomes" id="UP000001307"/>
    </source>
</evidence>
<dbReference type="InterPro" id="IPR038108">
    <property type="entry name" value="RPN13_DEUBAD_sf"/>
</dbReference>
<dbReference type="InterPro" id="IPR044867">
    <property type="entry name" value="DEUBAD_dom"/>
</dbReference>
<keyword evidence="4" id="KW-0963">Cytoplasm</keyword>
<keyword evidence="11" id="KW-1185">Reference proteome</keyword>
<dbReference type="GO" id="GO:0005737">
    <property type="term" value="C:cytoplasm"/>
    <property type="evidence" value="ECO:0007669"/>
    <property type="project" value="UniProtKB-SubCell"/>
</dbReference>
<keyword evidence="5" id="KW-0647">Proteasome</keyword>
<feature type="region of interest" description="Disordered" evidence="7">
    <location>
        <begin position="160"/>
        <end position="217"/>
    </location>
</feature>
<evidence type="ECO:0000256" key="7">
    <source>
        <dbReference type="SAM" id="MobiDB-lite"/>
    </source>
</evidence>
<gene>
    <name evidence="10" type="ORF">GSOID_T00001601001</name>
</gene>
<evidence type="ECO:0000256" key="1">
    <source>
        <dbReference type="ARBA" id="ARBA00004123"/>
    </source>
</evidence>
<feature type="region of interest" description="Disordered" evidence="7">
    <location>
        <begin position="343"/>
        <end position="362"/>
    </location>
</feature>
<proteinExistence type="inferred from homology"/>
<evidence type="ECO:0000259" key="9">
    <source>
        <dbReference type="PROSITE" id="PS51917"/>
    </source>
</evidence>
<evidence type="ECO:0000256" key="3">
    <source>
        <dbReference type="ARBA" id="ARBA00009216"/>
    </source>
</evidence>
<dbReference type="AlphaFoldDB" id="E4Y3P0"/>
<accession>E4Y3P0</accession>
<feature type="domain" description="DEUBAD" evidence="8">
    <location>
        <begin position="239"/>
        <end position="352"/>
    </location>
</feature>
<dbReference type="InterPro" id="IPR032368">
    <property type="entry name" value="RPN13_DEUBAD"/>
</dbReference>
<feature type="compositionally biased region" description="Basic and acidic residues" evidence="7">
    <location>
        <begin position="343"/>
        <end position="355"/>
    </location>
</feature>
<dbReference type="Gene3D" id="1.10.2020.20">
    <property type="match status" value="1"/>
</dbReference>
<dbReference type="OrthoDB" id="340431at2759"/>
<dbReference type="PANTHER" id="PTHR12225">
    <property type="entry name" value="ADHESION REGULATING MOLECULE 1 110 KDA CELL MEMBRANE GLYCOPROTEIN"/>
    <property type="match status" value="1"/>
</dbReference>
<feature type="compositionally biased region" description="Low complexity" evidence="7">
    <location>
        <begin position="205"/>
        <end position="217"/>
    </location>
</feature>
<protein>
    <submittedName>
        <fullName evidence="10">Uncharacterized protein</fullName>
    </submittedName>
</protein>
<dbReference type="InterPro" id="IPR044868">
    <property type="entry name" value="Rpn13/ADRM1_Pru"/>
</dbReference>